<dbReference type="Proteomes" id="UP000248798">
    <property type="component" value="Unassembled WGS sequence"/>
</dbReference>
<evidence type="ECO:0000313" key="2">
    <source>
        <dbReference type="EMBL" id="QBH12551.1"/>
    </source>
</evidence>
<dbReference type="PANTHER" id="PTHR36966">
    <property type="entry name" value="REP-ASSOCIATED TYROSINE TRANSPOSASE"/>
    <property type="match status" value="1"/>
</dbReference>
<evidence type="ECO:0000259" key="1">
    <source>
        <dbReference type="SMART" id="SM01321"/>
    </source>
</evidence>
<dbReference type="InterPro" id="IPR036515">
    <property type="entry name" value="Transposase_17_sf"/>
</dbReference>
<protein>
    <recommendedName>
        <fullName evidence="1">Transposase IS200-like domain-containing protein</fullName>
    </recommendedName>
</protein>
<dbReference type="GO" id="GO:0043565">
    <property type="term" value="F:sequence-specific DNA binding"/>
    <property type="evidence" value="ECO:0007669"/>
    <property type="project" value="TreeGrafter"/>
</dbReference>
<dbReference type="OrthoDB" id="9800147at2"/>
<dbReference type="NCBIfam" id="NF047646">
    <property type="entry name" value="REP_Tyr_transpos"/>
    <property type="match status" value="1"/>
</dbReference>
<dbReference type="Proteomes" id="UP000293902">
    <property type="component" value="Chromosome"/>
</dbReference>
<dbReference type="PANTHER" id="PTHR36966:SF1">
    <property type="entry name" value="REP-ASSOCIATED TYROSINE TRANSPOSASE"/>
    <property type="match status" value="1"/>
</dbReference>
<dbReference type="SMART" id="SM01321">
    <property type="entry name" value="Y1_Tnp"/>
    <property type="match status" value="1"/>
</dbReference>
<sequence length="195" mass="22546">MKKGWRSRGYLPHFDMGGLYQGITYRLADSLPGSAGVPPASSAPLSTHEKIERRKQIERELNKGYGSCLLREKKIAKIVVDAWKHFDGKRYDLIAYVVMPNHVHLLIKTYEGFALSNVIHSWKSFTAHEINKYLKQCGRDARAPKVWQKEYFDRAIRNDKHFIQALTYIHDNPVKAGLCRQASEWPWSSAEKFVK</sequence>
<evidence type="ECO:0000313" key="3">
    <source>
        <dbReference type="EMBL" id="RAM03286.1"/>
    </source>
</evidence>
<feature type="domain" description="Transposase IS200-like" evidence="1">
    <location>
        <begin position="20"/>
        <end position="172"/>
    </location>
</feature>
<evidence type="ECO:0000313" key="5">
    <source>
        <dbReference type="Proteomes" id="UP000293902"/>
    </source>
</evidence>
<accession>A0A328FGH0</accession>
<dbReference type="GO" id="GO:0006313">
    <property type="term" value="P:DNA transposition"/>
    <property type="evidence" value="ECO:0007669"/>
    <property type="project" value="InterPro"/>
</dbReference>
<dbReference type="InterPro" id="IPR002686">
    <property type="entry name" value="Transposase_17"/>
</dbReference>
<dbReference type="EMBL" id="QLNI01000006">
    <property type="protein sequence ID" value="RAM03286.1"/>
    <property type="molecule type" value="Genomic_DNA"/>
</dbReference>
<proteinExistence type="predicted"/>
<keyword evidence="5" id="KW-1185">Reference proteome</keyword>
<reference evidence="3 4" key="1">
    <citation type="submission" date="2018-06" db="EMBL/GenBank/DDBJ databases">
        <title>Complete Genome Sequence of Desulfobacter hydrogenophilus (DSM3380).</title>
        <authorList>
            <person name="Marietou A."/>
            <person name="Schreiber L."/>
            <person name="Marshall I."/>
            <person name="Jorgensen B."/>
        </authorList>
    </citation>
    <scope>NUCLEOTIDE SEQUENCE [LARGE SCALE GENOMIC DNA]</scope>
    <source>
        <strain evidence="3 4">DSM 3380</strain>
    </source>
</reference>
<dbReference type="GO" id="GO:0004803">
    <property type="term" value="F:transposase activity"/>
    <property type="evidence" value="ECO:0007669"/>
    <property type="project" value="InterPro"/>
</dbReference>
<dbReference type="Pfam" id="PF01797">
    <property type="entry name" value="Y1_Tnp"/>
    <property type="match status" value="1"/>
</dbReference>
<dbReference type="EMBL" id="CP036313">
    <property type="protein sequence ID" value="QBH12551.1"/>
    <property type="molecule type" value="Genomic_DNA"/>
</dbReference>
<dbReference type="AlphaFoldDB" id="A0A328FGH0"/>
<dbReference type="Gene3D" id="3.30.70.1290">
    <property type="entry name" value="Transposase IS200-like"/>
    <property type="match status" value="1"/>
</dbReference>
<dbReference type="SUPFAM" id="SSF143422">
    <property type="entry name" value="Transposase IS200-like"/>
    <property type="match status" value="1"/>
</dbReference>
<gene>
    <name evidence="3" type="ORF">DO021_04180</name>
    <name evidence="2" type="ORF">EYB58_06260</name>
</gene>
<dbReference type="RefSeq" id="WP_111954024.1">
    <property type="nucleotide sequence ID" value="NZ_CP036313.1"/>
</dbReference>
<name>A0A328FGH0_9BACT</name>
<reference evidence="2 5" key="2">
    <citation type="submission" date="2019-02" db="EMBL/GenBank/DDBJ databases">
        <title>Complete genome sequence of Desulfobacter hydrogenophilus AcRS1.</title>
        <authorList>
            <person name="Marietou A."/>
            <person name="Lund M.B."/>
            <person name="Marshall I.P.G."/>
            <person name="Schreiber L."/>
            <person name="Jorgensen B."/>
        </authorList>
    </citation>
    <scope>NUCLEOTIDE SEQUENCE [LARGE SCALE GENOMIC DNA]</scope>
    <source>
        <strain evidence="2 5">AcRS1</strain>
    </source>
</reference>
<evidence type="ECO:0000313" key="4">
    <source>
        <dbReference type="Proteomes" id="UP000248798"/>
    </source>
</evidence>
<organism evidence="3 4">
    <name type="scientific">Desulfobacter hydrogenophilus</name>
    <dbReference type="NCBI Taxonomy" id="2291"/>
    <lineage>
        <taxon>Bacteria</taxon>
        <taxon>Pseudomonadati</taxon>
        <taxon>Thermodesulfobacteriota</taxon>
        <taxon>Desulfobacteria</taxon>
        <taxon>Desulfobacterales</taxon>
        <taxon>Desulfobacteraceae</taxon>
        <taxon>Desulfobacter</taxon>
    </lineage>
</organism>
<dbReference type="InterPro" id="IPR052715">
    <property type="entry name" value="RAYT_transposase"/>
</dbReference>